<accession>A0A9P4P4W0</accession>
<dbReference type="PANTHER" id="PTHR43702">
    <property type="entry name" value="L-FUCOSE-PROTON SYMPORTER"/>
    <property type="match status" value="1"/>
</dbReference>
<feature type="compositionally biased region" description="Basic and acidic residues" evidence="3">
    <location>
        <begin position="853"/>
        <end position="868"/>
    </location>
</feature>
<dbReference type="AlphaFoldDB" id="A0A9P4P4W0"/>
<gene>
    <name evidence="6" type="ORF">P171DRAFT_425565</name>
</gene>
<dbReference type="Gene3D" id="1.20.1250.20">
    <property type="entry name" value="MFS general substrate transporter like domains"/>
    <property type="match status" value="2"/>
</dbReference>
<feature type="transmembrane region" description="Helical" evidence="4">
    <location>
        <begin position="12"/>
        <end position="32"/>
    </location>
</feature>
<feature type="transmembrane region" description="Helical" evidence="4">
    <location>
        <begin position="86"/>
        <end position="110"/>
    </location>
</feature>
<dbReference type="SUPFAM" id="SSF103473">
    <property type="entry name" value="MFS general substrate transporter"/>
    <property type="match status" value="1"/>
</dbReference>
<dbReference type="PROSITE" id="PS51257">
    <property type="entry name" value="PROKAR_LIPOPROTEIN"/>
    <property type="match status" value="1"/>
</dbReference>
<feature type="transmembrane region" description="Helical" evidence="4">
    <location>
        <begin position="122"/>
        <end position="144"/>
    </location>
</feature>
<feature type="transmembrane region" description="Helical" evidence="4">
    <location>
        <begin position="722"/>
        <end position="742"/>
    </location>
</feature>
<feature type="region of interest" description="Disordered" evidence="3">
    <location>
        <begin position="813"/>
        <end position="994"/>
    </location>
</feature>
<evidence type="ECO:0000313" key="6">
    <source>
        <dbReference type="EMBL" id="KAF2437292.1"/>
    </source>
</evidence>
<keyword evidence="4" id="KW-0812">Transmembrane</keyword>
<evidence type="ECO:0000313" key="7">
    <source>
        <dbReference type="Proteomes" id="UP000799764"/>
    </source>
</evidence>
<feature type="transmembrane region" description="Helical" evidence="4">
    <location>
        <begin position="696"/>
        <end position="716"/>
    </location>
</feature>
<feature type="transmembrane region" description="Helical" evidence="4">
    <location>
        <begin position="754"/>
        <end position="776"/>
    </location>
</feature>
<feature type="transmembrane region" description="Helical" evidence="4">
    <location>
        <begin position="454"/>
        <end position="472"/>
    </location>
</feature>
<evidence type="ECO:0000259" key="5">
    <source>
        <dbReference type="Pfam" id="PF20684"/>
    </source>
</evidence>
<feature type="domain" description="Rhodopsin" evidence="5">
    <location>
        <begin position="28"/>
        <end position="288"/>
    </location>
</feature>
<feature type="compositionally biased region" description="Low complexity" evidence="3">
    <location>
        <begin position="902"/>
        <end position="924"/>
    </location>
</feature>
<evidence type="ECO:0000256" key="2">
    <source>
        <dbReference type="ARBA" id="ARBA00022475"/>
    </source>
</evidence>
<feature type="transmembrane region" description="Helical" evidence="4">
    <location>
        <begin position="782"/>
        <end position="802"/>
    </location>
</feature>
<dbReference type="InterPro" id="IPR050375">
    <property type="entry name" value="MFS_TsgA-like"/>
</dbReference>
<comment type="subcellular location">
    <subcellularLocation>
        <location evidence="1">Cell inner membrane</location>
        <topology evidence="1">Multi-pass membrane protein</topology>
    </subcellularLocation>
</comment>
<feature type="transmembrane region" description="Helical" evidence="4">
    <location>
        <begin position="164"/>
        <end position="191"/>
    </location>
</feature>
<feature type="transmembrane region" description="Helical" evidence="4">
    <location>
        <begin position="627"/>
        <end position="646"/>
    </location>
</feature>
<dbReference type="InterPro" id="IPR036259">
    <property type="entry name" value="MFS_trans_sf"/>
</dbReference>
<feature type="compositionally biased region" description="Pro residues" evidence="3">
    <location>
        <begin position="330"/>
        <end position="341"/>
    </location>
</feature>
<keyword evidence="4" id="KW-0472">Membrane</keyword>
<dbReference type="EMBL" id="MU001517">
    <property type="protein sequence ID" value="KAF2437292.1"/>
    <property type="molecule type" value="Genomic_DNA"/>
</dbReference>
<feature type="compositionally biased region" description="Basic residues" evidence="3">
    <location>
        <begin position="840"/>
        <end position="852"/>
    </location>
</feature>
<evidence type="ECO:0000256" key="4">
    <source>
        <dbReference type="SAM" id="Phobius"/>
    </source>
</evidence>
<evidence type="ECO:0000256" key="3">
    <source>
        <dbReference type="SAM" id="MobiDB-lite"/>
    </source>
</evidence>
<feature type="compositionally biased region" description="Basic and acidic residues" evidence="3">
    <location>
        <begin position="815"/>
        <end position="834"/>
    </location>
</feature>
<evidence type="ECO:0000256" key="1">
    <source>
        <dbReference type="ARBA" id="ARBA00004429"/>
    </source>
</evidence>
<feature type="transmembrane region" description="Helical" evidence="4">
    <location>
        <begin position="203"/>
        <end position="225"/>
    </location>
</feature>
<proteinExistence type="predicted"/>
<keyword evidence="7" id="KW-1185">Reference proteome</keyword>
<feature type="compositionally biased region" description="Basic and acidic residues" evidence="3">
    <location>
        <begin position="882"/>
        <end position="894"/>
    </location>
</feature>
<reference evidence="6" key="1">
    <citation type="journal article" date="2020" name="Stud. Mycol.">
        <title>101 Dothideomycetes genomes: a test case for predicting lifestyles and emergence of pathogens.</title>
        <authorList>
            <person name="Haridas S."/>
            <person name="Albert R."/>
            <person name="Binder M."/>
            <person name="Bloem J."/>
            <person name="Labutti K."/>
            <person name="Salamov A."/>
            <person name="Andreopoulos B."/>
            <person name="Baker S."/>
            <person name="Barry K."/>
            <person name="Bills G."/>
            <person name="Bluhm B."/>
            <person name="Cannon C."/>
            <person name="Castanera R."/>
            <person name="Culley D."/>
            <person name="Daum C."/>
            <person name="Ezra D."/>
            <person name="Gonzalez J."/>
            <person name="Henrissat B."/>
            <person name="Kuo A."/>
            <person name="Liang C."/>
            <person name="Lipzen A."/>
            <person name="Lutzoni F."/>
            <person name="Magnuson J."/>
            <person name="Mondo S."/>
            <person name="Nolan M."/>
            <person name="Ohm R."/>
            <person name="Pangilinan J."/>
            <person name="Park H.-J."/>
            <person name="Ramirez L."/>
            <person name="Alfaro M."/>
            <person name="Sun H."/>
            <person name="Tritt A."/>
            <person name="Yoshinaga Y."/>
            <person name="Zwiers L.-H."/>
            <person name="Turgeon B."/>
            <person name="Goodwin S."/>
            <person name="Spatafora J."/>
            <person name="Crous P."/>
            <person name="Grigoriev I."/>
        </authorList>
    </citation>
    <scope>NUCLEOTIDE SEQUENCE</scope>
    <source>
        <strain evidence="6">CBS 690.94</strain>
    </source>
</reference>
<dbReference type="InterPro" id="IPR049326">
    <property type="entry name" value="Rhodopsin_dom_fungi"/>
</dbReference>
<dbReference type="PANTHER" id="PTHR43702:SF13">
    <property type="entry name" value="MONOSACCHARIDE TRANSPORTER, PUTATIVE (AFU_ORTHOLOGUE AFUA_4G06630)-RELATED"/>
    <property type="match status" value="1"/>
</dbReference>
<protein>
    <submittedName>
        <fullName evidence="6">MFS general substrate transporter</fullName>
    </submittedName>
</protein>
<comment type="caution">
    <text evidence="6">The sequence shown here is derived from an EMBL/GenBank/DDBJ whole genome shotgun (WGS) entry which is preliminary data.</text>
</comment>
<dbReference type="OrthoDB" id="546893at2759"/>
<dbReference type="InterPro" id="IPR011701">
    <property type="entry name" value="MFS"/>
</dbReference>
<feature type="transmembrane region" description="Helical" evidence="4">
    <location>
        <begin position="410"/>
        <end position="431"/>
    </location>
</feature>
<dbReference type="GO" id="GO:0022857">
    <property type="term" value="F:transmembrane transporter activity"/>
    <property type="evidence" value="ECO:0007669"/>
    <property type="project" value="InterPro"/>
</dbReference>
<dbReference type="Pfam" id="PF20684">
    <property type="entry name" value="Fung_rhodopsin"/>
    <property type="match status" value="1"/>
</dbReference>
<name>A0A9P4P4W0_9PLEO</name>
<feature type="transmembrane region" description="Helical" evidence="4">
    <location>
        <begin position="44"/>
        <end position="66"/>
    </location>
</feature>
<feature type="compositionally biased region" description="Low complexity" evidence="3">
    <location>
        <begin position="942"/>
        <end position="969"/>
    </location>
</feature>
<dbReference type="GO" id="GO:0005886">
    <property type="term" value="C:plasma membrane"/>
    <property type="evidence" value="ECO:0007669"/>
    <property type="project" value="UniProtKB-SubCell"/>
</dbReference>
<feature type="transmembrane region" description="Helical" evidence="4">
    <location>
        <begin position="479"/>
        <end position="496"/>
    </location>
</feature>
<dbReference type="Pfam" id="PF07690">
    <property type="entry name" value="MFS_1"/>
    <property type="match status" value="1"/>
</dbReference>
<keyword evidence="4" id="KW-1133">Transmembrane helix</keyword>
<feature type="transmembrane region" description="Helical" evidence="4">
    <location>
        <begin position="577"/>
        <end position="596"/>
    </location>
</feature>
<sequence length="994" mass="108643">MAHEPSRAPAVLAVSAATLACCSVFVFFRLVSRFAVVKKPGWDDYTIILAWILAFGTSFSICWGTTKGFGRHQDTIPQNDLTHMNKAAYAFSVLYNPALMATKSSILIFYLTLSKTQKVFRWATIATLVVVNVGGLALALLNIFQCNPVPAAFATSVEPPQKCINIVTIYLSSAPLNIITDLAIFFLPMPLLTGMRLPRKQKIILVITFGFGIFVAVVDVVRIYYLQDAQRNNLRAKEAGAGGALSSGLRSDSDFSWYAAFSSMWSAVEINTGIMCACVPALKPLVKRFLPKWVLDQTSVDRSGSRTSDSMVMPTNFTAATRHSDLLSPPVSPTTTKPPPALGGADGPMGMMDFLTTPDMNEMPEVYRRDTYATTTYATTTRARRGSGAYFDFVDMQKKKNITLRTNGEAVYPVAMVTILFFIWGFAYGLLDTLNSQFQVVAHMTDGQTVGQHSAYYLGYIIAPFTVGRIVFHRWGFKACYIVGLMVYACGALVFWPSAVLTSFPAFLISNFIVGMGLSILELSANPFIALCGPPEYAEARLSMSQGIQAMGTIVSPMLAKKVLFKASADSLIDVQWAYLGISFFTIMLAVAFFYVPLPEATDEELENATARMPLPRDATVGSTNVSVVWVSLALGVFSMFCYVGGQEGTSTSFAEYLLRVAPSLDTANFQAIEHTGFAVSRLMAAFLCIWIKPRFLLAFFFAGVIAFAAAAMSGGTGESRAAIVVMGKFFEGPLFPIIYAQSLRGLGKHTKDGAVLLTAAIGGGGVWPPIMYAVTQSRNVQYAYCVVVAAYVAGALFPLWINGPSSAARTIADPVRDEQTRRESEIERERRESMGMSEKHKRWSKFKRRWSKDKEQLPSVEYRERGSWPDGIVPPPPVQAFRHENSQGRESLHVETPVFLSSRNSTSSDSTTEEVTSEKTSPTRLRRDSSQVRGPRPILPSETSPTSSSASSSSTSSSSEEAVATRAEVFNRPDMVYASPTRALDDPSIGWAG</sequence>
<keyword evidence="2" id="KW-1003">Cell membrane</keyword>
<feature type="region of interest" description="Disordered" evidence="3">
    <location>
        <begin position="323"/>
        <end position="343"/>
    </location>
</feature>
<dbReference type="Proteomes" id="UP000799764">
    <property type="component" value="Unassembled WGS sequence"/>
</dbReference>
<organism evidence="6 7">
    <name type="scientific">Karstenula rhodostoma CBS 690.94</name>
    <dbReference type="NCBI Taxonomy" id="1392251"/>
    <lineage>
        <taxon>Eukaryota</taxon>
        <taxon>Fungi</taxon>
        <taxon>Dikarya</taxon>
        <taxon>Ascomycota</taxon>
        <taxon>Pezizomycotina</taxon>
        <taxon>Dothideomycetes</taxon>
        <taxon>Pleosporomycetidae</taxon>
        <taxon>Pleosporales</taxon>
        <taxon>Massarineae</taxon>
        <taxon>Didymosphaeriaceae</taxon>
        <taxon>Karstenula</taxon>
    </lineage>
</organism>